<comment type="caution">
    <text evidence="6">The sequence shown here is derived from an EMBL/GenBank/DDBJ whole genome shotgun (WGS) entry which is preliminary data.</text>
</comment>
<dbReference type="EMBL" id="DXAN01000028">
    <property type="protein sequence ID" value="HJA09354.1"/>
    <property type="molecule type" value="Genomic_DNA"/>
</dbReference>
<sequence>MPPVIDQEKCIACGTCAQICPDEVFRLERKKGEIPTIMYPDECWHCNACVLDCPKQAIELRFPLHYMVLKTDASTLNQKTGA</sequence>
<dbReference type="InterPro" id="IPR017900">
    <property type="entry name" value="4Fe4S_Fe_S_CS"/>
</dbReference>
<dbReference type="GO" id="GO:0051539">
    <property type="term" value="F:4 iron, 4 sulfur cluster binding"/>
    <property type="evidence" value="ECO:0007669"/>
    <property type="project" value="UniProtKB-KW"/>
</dbReference>
<evidence type="ECO:0000256" key="1">
    <source>
        <dbReference type="ARBA" id="ARBA00022485"/>
    </source>
</evidence>
<reference evidence="6" key="2">
    <citation type="submission" date="2021-04" db="EMBL/GenBank/DDBJ databases">
        <authorList>
            <person name="Gilroy R."/>
        </authorList>
    </citation>
    <scope>NUCLEOTIDE SEQUENCE</scope>
    <source>
        <strain evidence="6">CHK186-16707</strain>
    </source>
</reference>
<dbReference type="InterPro" id="IPR050572">
    <property type="entry name" value="Fe-S_Ferredoxin"/>
</dbReference>
<reference evidence="6" key="1">
    <citation type="journal article" date="2021" name="PeerJ">
        <title>Extensive microbial diversity within the chicken gut microbiome revealed by metagenomics and culture.</title>
        <authorList>
            <person name="Gilroy R."/>
            <person name="Ravi A."/>
            <person name="Getino M."/>
            <person name="Pursley I."/>
            <person name="Horton D.L."/>
            <person name="Alikhan N.F."/>
            <person name="Baker D."/>
            <person name="Gharbi K."/>
            <person name="Hall N."/>
            <person name="Watson M."/>
            <person name="Adriaenssens E.M."/>
            <person name="Foster-Nyarko E."/>
            <person name="Jarju S."/>
            <person name="Secka A."/>
            <person name="Antonio M."/>
            <person name="Oren A."/>
            <person name="Chaudhuri R.R."/>
            <person name="La Ragione R."/>
            <person name="Hildebrand F."/>
            <person name="Pallen M.J."/>
        </authorList>
    </citation>
    <scope>NUCLEOTIDE SEQUENCE</scope>
    <source>
        <strain evidence="6">CHK186-16707</strain>
    </source>
</reference>
<evidence type="ECO:0000313" key="6">
    <source>
        <dbReference type="EMBL" id="HJA09354.1"/>
    </source>
</evidence>
<feature type="domain" description="4Fe-4S ferredoxin-type" evidence="5">
    <location>
        <begin position="33"/>
        <end position="63"/>
    </location>
</feature>
<evidence type="ECO:0000256" key="2">
    <source>
        <dbReference type="ARBA" id="ARBA00022723"/>
    </source>
</evidence>
<dbReference type="Pfam" id="PF12838">
    <property type="entry name" value="Fer4_7"/>
    <property type="match status" value="1"/>
</dbReference>
<gene>
    <name evidence="6" type="ORF">H9962_09240</name>
</gene>
<dbReference type="InterPro" id="IPR017896">
    <property type="entry name" value="4Fe4S_Fe-S-bd"/>
</dbReference>
<dbReference type="GO" id="GO:0046872">
    <property type="term" value="F:metal ion binding"/>
    <property type="evidence" value="ECO:0007669"/>
    <property type="project" value="UniProtKB-KW"/>
</dbReference>
<evidence type="ECO:0000259" key="5">
    <source>
        <dbReference type="PROSITE" id="PS51379"/>
    </source>
</evidence>
<dbReference type="PANTHER" id="PTHR43687">
    <property type="entry name" value="ADENYLYLSULFATE REDUCTASE, BETA SUBUNIT"/>
    <property type="match status" value="1"/>
</dbReference>
<proteinExistence type="predicted"/>
<keyword evidence="4" id="KW-0411">Iron-sulfur</keyword>
<name>A0A9D2HF49_9BACT</name>
<evidence type="ECO:0000256" key="3">
    <source>
        <dbReference type="ARBA" id="ARBA00023004"/>
    </source>
</evidence>
<keyword evidence="1" id="KW-0004">4Fe-4S</keyword>
<dbReference type="PROSITE" id="PS51379">
    <property type="entry name" value="4FE4S_FER_2"/>
    <property type="match status" value="2"/>
</dbReference>
<accession>A0A9D2HF49</accession>
<dbReference type="PANTHER" id="PTHR43687:SF1">
    <property type="entry name" value="FERREDOXIN III"/>
    <property type="match status" value="1"/>
</dbReference>
<dbReference type="AlphaFoldDB" id="A0A9D2HF49"/>
<evidence type="ECO:0000313" key="7">
    <source>
        <dbReference type="Proteomes" id="UP000824225"/>
    </source>
</evidence>
<keyword evidence="2" id="KW-0479">Metal-binding</keyword>
<dbReference type="PROSITE" id="PS00198">
    <property type="entry name" value="4FE4S_FER_1"/>
    <property type="match status" value="2"/>
</dbReference>
<organism evidence="6 7">
    <name type="scientific">Candidatus Mailhella merdigallinarum</name>
    <dbReference type="NCBI Taxonomy" id="2838658"/>
    <lineage>
        <taxon>Bacteria</taxon>
        <taxon>Pseudomonadati</taxon>
        <taxon>Thermodesulfobacteriota</taxon>
        <taxon>Desulfovibrionia</taxon>
        <taxon>Desulfovibrionales</taxon>
        <taxon>Desulfovibrionaceae</taxon>
        <taxon>Mailhella</taxon>
    </lineage>
</organism>
<dbReference type="SUPFAM" id="SSF54862">
    <property type="entry name" value="4Fe-4S ferredoxins"/>
    <property type="match status" value="1"/>
</dbReference>
<dbReference type="Proteomes" id="UP000824225">
    <property type="component" value="Unassembled WGS sequence"/>
</dbReference>
<dbReference type="Gene3D" id="3.30.70.20">
    <property type="match status" value="1"/>
</dbReference>
<evidence type="ECO:0000256" key="4">
    <source>
        <dbReference type="ARBA" id="ARBA00023014"/>
    </source>
</evidence>
<protein>
    <submittedName>
        <fullName evidence="6">Ferredoxin family protein</fullName>
    </submittedName>
</protein>
<feature type="domain" description="4Fe-4S ferredoxin-type" evidence="5">
    <location>
        <begin position="1"/>
        <end position="30"/>
    </location>
</feature>
<keyword evidence="3" id="KW-0408">Iron</keyword>